<sequence>MPKFRGSGRRAGRIALATAALTVLPLLGAGGLANADDANPAATSPNGSKLERIDGTGRQVTAYVYSASMGKTIPLKIQRPADTNAKAPTLYLLNGAGGGEDSATWQRRTDVAQFFQDKNVNVVTPVGGAFSYYTDWQKDDPKLGRNKWTTFLTKELPPIIDTALNANGVNSLAAISMTGTSVLNLAIAAPGLYKSVAGYSGCAETSTPAGRAYIDLVVASRGGGDLDNMWGPKNDPAWIANDPVVNAEKLRGTKIYVSSGNGLPGPHENLAETGGTSALANQVLVGGAIEGATLLCTNNLFKRLNELKIPATFDFRPNGTHSWGYWQDDLHKSWPFLAESLGI</sequence>
<feature type="signal peptide" evidence="1">
    <location>
        <begin position="1"/>
        <end position="35"/>
    </location>
</feature>
<keyword evidence="3" id="KW-1185">Reference proteome</keyword>
<evidence type="ECO:0000256" key="1">
    <source>
        <dbReference type="SAM" id="SignalP"/>
    </source>
</evidence>
<name>A0A541BAP4_9NOCA</name>
<organism evidence="2 3">
    <name type="scientific">Rhodococcus spelaei</name>
    <dbReference type="NCBI Taxonomy" id="2546320"/>
    <lineage>
        <taxon>Bacteria</taxon>
        <taxon>Bacillati</taxon>
        <taxon>Actinomycetota</taxon>
        <taxon>Actinomycetes</taxon>
        <taxon>Mycobacteriales</taxon>
        <taxon>Nocardiaceae</taxon>
        <taxon>Rhodococcus</taxon>
    </lineage>
</organism>
<accession>A0A541BAP4</accession>
<dbReference type="PANTHER" id="PTHR48098:SF1">
    <property type="entry name" value="DIACYLGLYCEROL ACYLTRANSFERASE_MYCOLYLTRANSFERASE AG85A"/>
    <property type="match status" value="1"/>
</dbReference>
<dbReference type="GO" id="GO:0016747">
    <property type="term" value="F:acyltransferase activity, transferring groups other than amino-acyl groups"/>
    <property type="evidence" value="ECO:0007669"/>
    <property type="project" value="TreeGrafter"/>
</dbReference>
<dbReference type="OrthoDB" id="4510758at2"/>
<dbReference type="InterPro" id="IPR029058">
    <property type="entry name" value="AB_hydrolase_fold"/>
</dbReference>
<evidence type="ECO:0000313" key="2">
    <source>
        <dbReference type="EMBL" id="TQF69394.1"/>
    </source>
</evidence>
<dbReference type="RefSeq" id="WP_142099404.1">
    <property type="nucleotide sequence ID" value="NZ_VIGH01000004.1"/>
</dbReference>
<dbReference type="InterPro" id="IPR000801">
    <property type="entry name" value="Esterase-like"/>
</dbReference>
<dbReference type="PANTHER" id="PTHR48098">
    <property type="entry name" value="ENTEROCHELIN ESTERASE-RELATED"/>
    <property type="match status" value="1"/>
</dbReference>
<dbReference type="AlphaFoldDB" id="A0A541BAP4"/>
<dbReference type="Gene3D" id="3.40.50.1820">
    <property type="entry name" value="alpha/beta hydrolase"/>
    <property type="match status" value="1"/>
</dbReference>
<keyword evidence="1" id="KW-0732">Signal</keyword>
<protein>
    <submittedName>
        <fullName evidence="2">Esterase family protein</fullName>
    </submittedName>
</protein>
<dbReference type="Pfam" id="PF00756">
    <property type="entry name" value="Esterase"/>
    <property type="match status" value="1"/>
</dbReference>
<evidence type="ECO:0000313" key="3">
    <source>
        <dbReference type="Proteomes" id="UP000316256"/>
    </source>
</evidence>
<dbReference type="EMBL" id="VIGH01000004">
    <property type="protein sequence ID" value="TQF69394.1"/>
    <property type="molecule type" value="Genomic_DNA"/>
</dbReference>
<comment type="caution">
    <text evidence="2">The sequence shown here is derived from an EMBL/GenBank/DDBJ whole genome shotgun (WGS) entry which is preliminary data.</text>
</comment>
<gene>
    <name evidence="2" type="ORF">FK531_11750</name>
</gene>
<feature type="chain" id="PRO_5021861072" evidence="1">
    <location>
        <begin position="36"/>
        <end position="343"/>
    </location>
</feature>
<reference evidence="2 3" key="1">
    <citation type="submission" date="2019-06" db="EMBL/GenBank/DDBJ databases">
        <title>Rhodococcus spaelei sp. nov., isolated from a cave.</title>
        <authorList>
            <person name="Lee S.D."/>
        </authorList>
    </citation>
    <scope>NUCLEOTIDE SEQUENCE [LARGE SCALE GENOMIC DNA]</scope>
    <source>
        <strain evidence="2 3">C9-5</strain>
    </source>
</reference>
<dbReference type="Proteomes" id="UP000316256">
    <property type="component" value="Unassembled WGS sequence"/>
</dbReference>
<dbReference type="InterPro" id="IPR050583">
    <property type="entry name" value="Mycobacterial_A85_antigen"/>
</dbReference>
<proteinExistence type="predicted"/>
<dbReference type="SUPFAM" id="SSF53474">
    <property type="entry name" value="alpha/beta-Hydrolases"/>
    <property type="match status" value="1"/>
</dbReference>